<keyword evidence="2" id="KW-1185">Reference proteome</keyword>
<dbReference type="OrthoDB" id="1924787at2759"/>
<evidence type="ECO:0000313" key="2">
    <source>
        <dbReference type="Proteomes" id="UP000237481"/>
    </source>
</evidence>
<dbReference type="EMBL" id="PKSG01000823">
    <property type="protein sequence ID" value="POR32661.1"/>
    <property type="molecule type" value="Genomic_DNA"/>
</dbReference>
<evidence type="ECO:0000313" key="1">
    <source>
        <dbReference type="EMBL" id="POR32661.1"/>
    </source>
</evidence>
<gene>
    <name evidence="1" type="ORF">TPAR_07134</name>
</gene>
<dbReference type="AlphaFoldDB" id="A0A2S4KR62"/>
<organism evidence="1 2">
    <name type="scientific">Tolypocladium paradoxum</name>
    <dbReference type="NCBI Taxonomy" id="94208"/>
    <lineage>
        <taxon>Eukaryota</taxon>
        <taxon>Fungi</taxon>
        <taxon>Dikarya</taxon>
        <taxon>Ascomycota</taxon>
        <taxon>Pezizomycotina</taxon>
        <taxon>Sordariomycetes</taxon>
        <taxon>Hypocreomycetidae</taxon>
        <taxon>Hypocreales</taxon>
        <taxon>Ophiocordycipitaceae</taxon>
        <taxon>Tolypocladium</taxon>
    </lineage>
</organism>
<sequence>MFDALNAWPATIPVPEPFRSGRLASLNDSESYPACVYFAYLNLVVYVWRALLRPTVRSLPPPQIIDIDQPLQHHQPLHDTGFLFEDLG</sequence>
<comment type="caution">
    <text evidence="1">The sequence shown here is derived from an EMBL/GenBank/DDBJ whole genome shotgun (WGS) entry which is preliminary data.</text>
</comment>
<proteinExistence type="predicted"/>
<dbReference type="Proteomes" id="UP000237481">
    <property type="component" value="Unassembled WGS sequence"/>
</dbReference>
<reference evidence="1 2" key="1">
    <citation type="submission" date="2018-01" db="EMBL/GenBank/DDBJ databases">
        <title>Harnessing the power of phylogenomics to disentangle the directionality and signatures of interkingdom host jumping in the parasitic fungal genus Tolypocladium.</title>
        <authorList>
            <person name="Quandt C.A."/>
            <person name="Patterson W."/>
            <person name="Spatafora J.W."/>
        </authorList>
    </citation>
    <scope>NUCLEOTIDE SEQUENCE [LARGE SCALE GENOMIC DNA]</scope>
    <source>
        <strain evidence="1 2">NRBC 100945</strain>
    </source>
</reference>
<dbReference type="STRING" id="94208.A0A2S4KR62"/>
<protein>
    <submittedName>
        <fullName evidence="1">Uncharacterized protein</fullName>
    </submittedName>
</protein>
<accession>A0A2S4KR62</accession>
<name>A0A2S4KR62_9HYPO</name>